<feature type="transmembrane region" description="Helical" evidence="10">
    <location>
        <begin position="109"/>
        <end position="129"/>
    </location>
</feature>
<dbReference type="EMBL" id="JACGWU010000001">
    <property type="protein sequence ID" value="MBA8828185.1"/>
    <property type="molecule type" value="Genomic_DNA"/>
</dbReference>
<feature type="transmembrane region" description="Helical" evidence="10">
    <location>
        <begin position="141"/>
        <end position="162"/>
    </location>
</feature>
<protein>
    <recommendedName>
        <fullName evidence="13">Integral membrane protein</fullName>
    </recommendedName>
</protein>
<dbReference type="GO" id="GO:0006506">
    <property type="term" value="P:GPI anchor biosynthetic process"/>
    <property type="evidence" value="ECO:0007669"/>
    <property type="project" value="UniProtKB-UniPathway"/>
</dbReference>
<comment type="caution">
    <text evidence="11">The sequence shown here is derived from an EMBL/GenBank/DDBJ whole genome shotgun (WGS) entry which is preliminary data.</text>
</comment>
<keyword evidence="5" id="KW-0808">Transferase</keyword>
<evidence type="ECO:0000256" key="9">
    <source>
        <dbReference type="ARBA" id="ARBA00023136"/>
    </source>
</evidence>
<gene>
    <name evidence="11" type="ORF">FB555_000256</name>
</gene>
<feature type="transmembrane region" description="Helical" evidence="10">
    <location>
        <begin position="12"/>
        <end position="36"/>
    </location>
</feature>
<feature type="transmembrane region" description="Helical" evidence="10">
    <location>
        <begin position="182"/>
        <end position="208"/>
    </location>
</feature>
<evidence type="ECO:0000313" key="12">
    <source>
        <dbReference type="Proteomes" id="UP000524237"/>
    </source>
</evidence>
<dbReference type="InterPro" id="IPR007315">
    <property type="entry name" value="PIG-V/Gpi18"/>
</dbReference>
<keyword evidence="8 10" id="KW-1133">Transmembrane helix</keyword>
<evidence type="ECO:0000256" key="2">
    <source>
        <dbReference type="ARBA" id="ARBA00004687"/>
    </source>
</evidence>
<dbReference type="GO" id="GO:0016020">
    <property type="term" value="C:membrane"/>
    <property type="evidence" value="ECO:0007669"/>
    <property type="project" value="GOC"/>
</dbReference>
<sequence>MRRRPTPGPRVPWWLAVFLIFAGGRIVTTVMLAILANNQAANAWTGAQPSLLDFSSLWDGRWYNIIAVSGYPSELPITAEGHVGESAWAFLPAYPAIVRGVMVIGSVPWNVAAVGVSLVFALAATLVFYKLLARVVPVQQALFAVVLFSIAPVSPLFQLAYAESMQLFLIAVALYLLMLRRYGWMIPVILVLSFTRPAALALALALGFHWIYRFGKRSRGRFPMRERVLVAVVAFIAAVGGLLWLVIAGVVTGVPDAYLSTELAWRSAYIGYQDLLPFMPWVLSSQWWLPGLWGYLALAGIVLVFIVFMLTPAVKKLGVDVRFWLASYGLYLIAVFFPQSSTFRLLAPLFPALGALAAPRSRVYRIVLVLVSLALQWGWLLICWRVDGYDWTPP</sequence>
<keyword evidence="6 10" id="KW-0812">Transmembrane</keyword>
<accession>A0A7W3JS47</accession>
<evidence type="ECO:0000256" key="5">
    <source>
        <dbReference type="ARBA" id="ARBA00022679"/>
    </source>
</evidence>
<keyword evidence="9 10" id="KW-0472">Membrane</keyword>
<evidence type="ECO:0000256" key="7">
    <source>
        <dbReference type="ARBA" id="ARBA00022824"/>
    </source>
</evidence>
<keyword evidence="12" id="KW-1185">Reference proteome</keyword>
<keyword evidence="4" id="KW-0328">Glycosyltransferase</keyword>
<evidence type="ECO:0000256" key="8">
    <source>
        <dbReference type="ARBA" id="ARBA00022989"/>
    </source>
</evidence>
<name>A0A7W3JS47_9MICO</name>
<feature type="transmembrane region" description="Helical" evidence="10">
    <location>
        <begin position="228"/>
        <end position="251"/>
    </location>
</feature>
<dbReference type="Proteomes" id="UP000524237">
    <property type="component" value="Unassembled WGS sequence"/>
</dbReference>
<dbReference type="PANTHER" id="PTHR12468:SF2">
    <property type="entry name" value="GPI MANNOSYLTRANSFERASE 2"/>
    <property type="match status" value="1"/>
</dbReference>
<comment type="pathway">
    <text evidence="2">Glycolipid biosynthesis; glycosylphosphatidylinositol-anchor biosynthesis.</text>
</comment>
<feature type="transmembrane region" description="Helical" evidence="10">
    <location>
        <begin position="363"/>
        <end position="384"/>
    </location>
</feature>
<feature type="transmembrane region" description="Helical" evidence="10">
    <location>
        <begin position="287"/>
        <end position="311"/>
    </location>
</feature>
<dbReference type="GO" id="GO:0031501">
    <property type="term" value="C:mannosyltransferase complex"/>
    <property type="evidence" value="ECO:0007669"/>
    <property type="project" value="TreeGrafter"/>
</dbReference>
<reference evidence="11 12" key="1">
    <citation type="submission" date="2020-07" db="EMBL/GenBank/DDBJ databases">
        <title>Sequencing the genomes of 1000 actinobacteria strains.</title>
        <authorList>
            <person name="Klenk H.-P."/>
        </authorList>
    </citation>
    <scope>NUCLEOTIDE SEQUENCE [LARGE SCALE GENOMIC DNA]</scope>
    <source>
        <strain evidence="11 12">DSM 23737</strain>
    </source>
</reference>
<organism evidence="11 12">
    <name type="scientific">Alpinimonas psychrophila</name>
    <dbReference type="NCBI Taxonomy" id="748908"/>
    <lineage>
        <taxon>Bacteria</taxon>
        <taxon>Bacillati</taxon>
        <taxon>Actinomycetota</taxon>
        <taxon>Actinomycetes</taxon>
        <taxon>Micrococcales</taxon>
        <taxon>Microbacteriaceae</taxon>
        <taxon>Alpinimonas</taxon>
    </lineage>
</organism>
<keyword evidence="3" id="KW-0337">GPI-anchor biosynthesis</keyword>
<evidence type="ECO:0000256" key="4">
    <source>
        <dbReference type="ARBA" id="ARBA00022676"/>
    </source>
</evidence>
<evidence type="ECO:0000313" key="11">
    <source>
        <dbReference type="EMBL" id="MBA8828185.1"/>
    </source>
</evidence>
<dbReference type="GO" id="GO:0000009">
    <property type="term" value="F:alpha-1,6-mannosyltransferase activity"/>
    <property type="evidence" value="ECO:0007669"/>
    <property type="project" value="InterPro"/>
</dbReference>
<dbReference type="GO" id="GO:0004376">
    <property type="term" value="F:GPI mannosyltransferase activity"/>
    <property type="evidence" value="ECO:0007669"/>
    <property type="project" value="InterPro"/>
</dbReference>
<dbReference type="UniPathway" id="UPA00196"/>
<evidence type="ECO:0000256" key="1">
    <source>
        <dbReference type="ARBA" id="ARBA00004477"/>
    </source>
</evidence>
<comment type="subcellular location">
    <subcellularLocation>
        <location evidence="1">Endoplasmic reticulum membrane</location>
        <topology evidence="1">Multi-pass membrane protein</topology>
    </subcellularLocation>
</comment>
<evidence type="ECO:0000256" key="6">
    <source>
        <dbReference type="ARBA" id="ARBA00022692"/>
    </source>
</evidence>
<evidence type="ECO:0008006" key="13">
    <source>
        <dbReference type="Google" id="ProtNLM"/>
    </source>
</evidence>
<proteinExistence type="predicted"/>
<evidence type="ECO:0000256" key="10">
    <source>
        <dbReference type="SAM" id="Phobius"/>
    </source>
</evidence>
<dbReference type="PANTHER" id="PTHR12468">
    <property type="entry name" value="GPI MANNOSYLTRANSFERASE 2"/>
    <property type="match status" value="1"/>
</dbReference>
<dbReference type="RefSeq" id="WP_343046365.1">
    <property type="nucleotide sequence ID" value="NZ_JACGWU010000001.1"/>
</dbReference>
<keyword evidence="7" id="KW-0256">Endoplasmic reticulum</keyword>
<evidence type="ECO:0000256" key="3">
    <source>
        <dbReference type="ARBA" id="ARBA00022502"/>
    </source>
</evidence>
<feature type="transmembrane region" description="Helical" evidence="10">
    <location>
        <begin position="323"/>
        <end position="343"/>
    </location>
</feature>
<dbReference type="AlphaFoldDB" id="A0A7W3JS47"/>